<dbReference type="EMBL" id="LFMY01000005">
    <property type="protein sequence ID" value="OKL60703.1"/>
    <property type="molecule type" value="Genomic_DNA"/>
</dbReference>
<feature type="compositionally biased region" description="Polar residues" evidence="1">
    <location>
        <begin position="421"/>
        <end position="433"/>
    </location>
</feature>
<protein>
    <recommendedName>
        <fullName evidence="4">DUF676 domain-containing protein</fullName>
    </recommendedName>
</protein>
<dbReference type="STRING" id="1441469.A0A1Q5Q995"/>
<dbReference type="OrthoDB" id="3248508at2759"/>
<evidence type="ECO:0000313" key="3">
    <source>
        <dbReference type="Proteomes" id="UP000214365"/>
    </source>
</evidence>
<dbReference type="GeneID" id="31004008"/>
<evidence type="ECO:0008006" key="4">
    <source>
        <dbReference type="Google" id="ProtNLM"/>
    </source>
</evidence>
<dbReference type="InterPro" id="IPR029058">
    <property type="entry name" value="AB_hydrolase_fold"/>
</dbReference>
<comment type="caution">
    <text evidence="2">The sequence shown here is derived from an EMBL/GenBank/DDBJ whole genome shotgun (WGS) entry which is preliminary data.</text>
</comment>
<feature type="compositionally biased region" description="Polar residues" evidence="1">
    <location>
        <begin position="551"/>
        <end position="562"/>
    </location>
</feature>
<organism evidence="2 3">
    <name type="scientific">Talaromyces atroroseus</name>
    <dbReference type="NCBI Taxonomy" id="1441469"/>
    <lineage>
        <taxon>Eukaryota</taxon>
        <taxon>Fungi</taxon>
        <taxon>Dikarya</taxon>
        <taxon>Ascomycota</taxon>
        <taxon>Pezizomycotina</taxon>
        <taxon>Eurotiomycetes</taxon>
        <taxon>Eurotiomycetidae</taxon>
        <taxon>Eurotiales</taxon>
        <taxon>Trichocomaceae</taxon>
        <taxon>Talaromyces</taxon>
        <taxon>Talaromyces sect. Trachyspermi</taxon>
    </lineage>
</organism>
<dbReference type="Gene3D" id="3.40.50.1820">
    <property type="entry name" value="alpha/beta hydrolase"/>
    <property type="match status" value="1"/>
</dbReference>
<sequence>MHLPEQQGDSVGLPCNDEDSQLHLKLSTVSFTEYDSDGEQEISYPVAPAADGGADILSSTSSVSLGPAKSPLDGRRTLLLVYIHGFMGAEDSFRRFPAHVHNLVANALADSHVVYSKVYPRYKSRRAMGVARDEFSEWIIPHESHQTDVILLGHSLGGILAAEVALAEVENMNSPSKYRHRILGMINFDVPFLGMHPSVVGTGLGALFQPKRKDGFENEALNAKRSESQPSELGSQESMEMMPSWFDQIPDPNFDPPFPNDVRRVKRSQLDGAINFLKKNSGNLAMAVKEYASSYVEFGGCLADYSGLRRRYAMLKELEAIDDMEPKTDRRGLLQRRLRFINYYTASPGFPKKSPSNLDGQELTDEMPPNHTIASTDSLDKLTKLPSPTISVGSFDSTDDGMINVEPTPIVEDPTVANLSSSKQSCDVSPEQSTVDHESVEGNDQCTTTMIDSLPPLPEIPAEPPALDPSLYEDKDILKQARKEHTRLVKLHERVKKEHDTTLKEREKLVQKLAKKKQKLLSSSSTETESKESLNRYPVSPDDHIEKRTPLSATVKESTQIPISDAEEMEKLESNNSSSPFRDSPIALLQPPKDRVFCALPGSSDRLWVRIFMPDIDEVVAHQSIFLPNGLYYEWLVNDTAARIEQWVQDDCTRRVIWEQFGEFS</sequence>
<evidence type="ECO:0000313" key="2">
    <source>
        <dbReference type="EMBL" id="OKL60703.1"/>
    </source>
</evidence>
<evidence type="ECO:0000256" key="1">
    <source>
        <dbReference type="SAM" id="MobiDB-lite"/>
    </source>
</evidence>
<dbReference type="Proteomes" id="UP000214365">
    <property type="component" value="Unassembled WGS sequence"/>
</dbReference>
<dbReference type="PANTHER" id="PTHR47842">
    <property type="entry name" value="EXPRESSED PROTEIN"/>
    <property type="match status" value="1"/>
</dbReference>
<dbReference type="AlphaFoldDB" id="A0A1Q5Q995"/>
<name>A0A1Q5Q995_TALAT</name>
<feature type="region of interest" description="Disordered" evidence="1">
    <location>
        <begin position="421"/>
        <end position="441"/>
    </location>
</feature>
<keyword evidence="3" id="KW-1185">Reference proteome</keyword>
<gene>
    <name evidence="2" type="ORF">UA08_04253</name>
</gene>
<reference evidence="2 3" key="1">
    <citation type="submission" date="2015-06" db="EMBL/GenBank/DDBJ databases">
        <title>Talaromyces atroroseus IBT 11181 draft genome.</title>
        <authorList>
            <person name="Rasmussen K.B."/>
            <person name="Rasmussen S."/>
            <person name="Petersen B."/>
            <person name="Sicheritz-Ponten T."/>
            <person name="Mortensen U.H."/>
            <person name="Thrane U."/>
        </authorList>
    </citation>
    <scope>NUCLEOTIDE SEQUENCE [LARGE SCALE GENOMIC DNA]</scope>
    <source>
        <strain evidence="2 3">IBT 11181</strain>
    </source>
</reference>
<proteinExistence type="predicted"/>
<dbReference type="RefSeq" id="XP_020120824.1">
    <property type="nucleotide sequence ID" value="XM_020266556.1"/>
</dbReference>
<dbReference type="SUPFAM" id="SSF53474">
    <property type="entry name" value="alpha/beta-Hydrolases"/>
    <property type="match status" value="1"/>
</dbReference>
<dbReference type="PANTHER" id="PTHR47842:SF3">
    <property type="entry name" value="DUF676 DOMAIN-CONTAINING PROTEIN"/>
    <property type="match status" value="1"/>
</dbReference>
<accession>A0A1Q5Q995</accession>
<feature type="region of interest" description="Disordered" evidence="1">
    <location>
        <begin position="514"/>
        <end position="584"/>
    </location>
</feature>